<feature type="domain" description="MPN" evidence="6">
    <location>
        <begin position="15"/>
        <end position="156"/>
    </location>
</feature>
<evidence type="ECO:0000313" key="8">
    <source>
        <dbReference type="Proteomes" id="UP001597180"/>
    </source>
</evidence>
<dbReference type="InterPro" id="IPR051929">
    <property type="entry name" value="VirAsm_ModProt"/>
</dbReference>
<dbReference type="InterPro" id="IPR037518">
    <property type="entry name" value="MPN"/>
</dbReference>
<dbReference type="Gene3D" id="3.40.140.10">
    <property type="entry name" value="Cytidine Deaminase, domain 2"/>
    <property type="match status" value="1"/>
</dbReference>
<dbReference type="SMART" id="SM00232">
    <property type="entry name" value="JAB_MPN"/>
    <property type="match status" value="1"/>
</dbReference>
<sequence length="159" mass="17759">MTSSECKRMMSLSYTILLPDKIRTEILSYCICQHPYEACGFLLGVETDVGIFVDGFAPIANASHDPLRHFSMDPAAMLPYIYPAPAEGNKGTVVGILHSHPMAAAVPSDEDMQTSWKQIPTHWIVSLVRLDGPDIRAYRFVQTDEQTIHALPVNWRTTL</sequence>
<gene>
    <name evidence="7" type="ORF">ACFQ4B_02920</name>
</gene>
<accession>A0ABW3UFQ9</accession>
<keyword evidence="5" id="KW-0482">Metalloprotease</keyword>
<dbReference type="SUPFAM" id="SSF102712">
    <property type="entry name" value="JAB1/MPN domain"/>
    <property type="match status" value="1"/>
</dbReference>
<keyword evidence="4" id="KW-0862">Zinc</keyword>
<organism evidence="7 8">
    <name type="scientific">Paenibacillus vulneris</name>
    <dbReference type="NCBI Taxonomy" id="1133364"/>
    <lineage>
        <taxon>Bacteria</taxon>
        <taxon>Bacillati</taxon>
        <taxon>Bacillota</taxon>
        <taxon>Bacilli</taxon>
        <taxon>Bacillales</taxon>
        <taxon>Paenibacillaceae</taxon>
        <taxon>Paenibacillus</taxon>
    </lineage>
</organism>
<dbReference type="Pfam" id="PF14464">
    <property type="entry name" value="Prok-JAB"/>
    <property type="match status" value="1"/>
</dbReference>
<dbReference type="InterPro" id="IPR000555">
    <property type="entry name" value="JAMM/MPN+_dom"/>
</dbReference>
<evidence type="ECO:0000256" key="1">
    <source>
        <dbReference type="ARBA" id="ARBA00022670"/>
    </source>
</evidence>
<evidence type="ECO:0000256" key="3">
    <source>
        <dbReference type="ARBA" id="ARBA00022801"/>
    </source>
</evidence>
<name>A0ABW3UFQ9_9BACL</name>
<keyword evidence="3" id="KW-0378">Hydrolase</keyword>
<proteinExistence type="predicted"/>
<keyword evidence="2" id="KW-0479">Metal-binding</keyword>
<dbReference type="CDD" id="cd08070">
    <property type="entry name" value="MPN_like"/>
    <property type="match status" value="1"/>
</dbReference>
<dbReference type="PANTHER" id="PTHR34858">
    <property type="entry name" value="CYSO-CYSTEINE PEPTIDASE"/>
    <property type="match status" value="1"/>
</dbReference>
<keyword evidence="1" id="KW-0645">Protease</keyword>
<evidence type="ECO:0000256" key="4">
    <source>
        <dbReference type="ARBA" id="ARBA00022833"/>
    </source>
</evidence>
<dbReference type="Proteomes" id="UP001597180">
    <property type="component" value="Unassembled WGS sequence"/>
</dbReference>
<dbReference type="PANTHER" id="PTHR34858:SF1">
    <property type="entry name" value="CYSO-CYSTEINE PEPTIDASE"/>
    <property type="match status" value="1"/>
</dbReference>
<protein>
    <submittedName>
        <fullName evidence="7">Mov34/MPN/PAD-1 family protein</fullName>
    </submittedName>
</protein>
<evidence type="ECO:0000313" key="7">
    <source>
        <dbReference type="EMBL" id="MFD1219062.1"/>
    </source>
</evidence>
<dbReference type="EMBL" id="JBHTLU010000007">
    <property type="protein sequence ID" value="MFD1219062.1"/>
    <property type="molecule type" value="Genomic_DNA"/>
</dbReference>
<dbReference type="RefSeq" id="WP_144027736.1">
    <property type="nucleotide sequence ID" value="NZ_BAABJG010000027.1"/>
</dbReference>
<evidence type="ECO:0000259" key="6">
    <source>
        <dbReference type="PROSITE" id="PS50249"/>
    </source>
</evidence>
<keyword evidence="8" id="KW-1185">Reference proteome</keyword>
<dbReference type="PROSITE" id="PS50249">
    <property type="entry name" value="MPN"/>
    <property type="match status" value="1"/>
</dbReference>
<evidence type="ECO:0000256" key="5">
    <source>
        <dbReference type="ARBA" id="ARBA00023049"/>
    </source>
</evidence>
<dbReference type="InterPro" id="IPR028090">
    <property type="entry name" value="JAB_dom_prok"/>
</dbReference>
<reference evidence="8" key="1">
    <citation type="journal article" date="2019" name="Int. J. Syst. Evol. Microbiol.">
        <title>The Global Catalogue of Microorganisms (GCM) 10K type strain sequencing project: providing services to taxonomists for standard genome sequencing and annotation.</title>
        <authorList>
            <consortium name="The Broad Institute Genomics Platform"/>
            <consortium name="The Broad Institute Genome Sequencing Center for Infectious Disease"/>
            <person name="Wu L."/>
            <person name="Ma J."/>
        </authorList>
    </citation>
    <scope>NUCLEOTIDE SEQUENCE [LARGE SCALE GENOMIC DNA]</scope>
    <source>
        <strain evidence="8">CCUG 53270</strain>
    </source>
</reference>
<comment type="caution">
    <text evidence="7">The sequence shown here is derived from an EMBL/GenBank/DDBJ whole genome shotgun (WGS) entry which is preliminary data.</text>
</comment>
<evidence type="ECO:0000256" key="2">
    <source>
        <dbReference type="ARBA" id="ARBA00022723"/>
    </source>
</evidence>